<accession>A0ABC9YWN2</accession>
<dbReference type="EMBL" id="BBYQ01000065">
    <property type="protein sequence ID" value="GAP29850.1"/>
    <property type="molecule type" value="Genomic_DNA"/>
</dbReference>
<dbReference type="InterPro" id="IPR017853">
    <property type="entry name" value="GH"/>
</dbReference>
<reference evidence="2 3" key="2">
    <citation type="journal article" date="2016" name="Genome Announc.">
        <title>Draft Genome Sequence of Erythromycin- and Oxytetracycline-Sensitive Nocardia seriolae Strain U-1 (NBRC 110359).</title>
        <authorList>
            <person name="Imajoh M."/>
            <person name="Sukeda M."/>
            <person name="Shimizu M."/>
            <person name="Yamane J."/>
            <person name="Ohnishi K."/>
            <person name="Oshima S."/>
        </authorList>
    </citation>
    <scope>NUCLEOTIDE SEQUENCE [LARGE SCALE GENOMIC DNA]</scope>
    <source>
        <strain evidence="2 3">U-1</strain>
    </source>
</reference>
<organism evidence="2 3">
    <name type="scientific">Nocardia seriolae</name>
    <dbReference type="NCBI Taxonomy" id="37332"/>
    <lineage>
        <taxon>Bacteria</taxon>
        <taxon>Bacillati</taxon>
        <taxon>Actinomycetota</taxon>
        <taxon>Actinomycetes</taxon>
        <taxon>Mycobacteriales</taxon>
        <taxon>Nocardiaceae</taxon>
        <taxon>Nocardia</taxon>
    </lineage>
</organism>
<reference evidence="3" key="1">
    <citation type="submission" date="2015-07" db="EMBL/GenBank/DDBJ databases">
        <title>Nocardia seriolae U-1 whole genome shotgun sequence.</title>
        <authorList>
            <person name="Imajoh M."/>
            <person name="Fukumoto Y."/>
            <person name="Sukeda M."/>
            <person name="Yamane J."/>
            <person name="Yamasaki K."/>
            <person name="Shimizu M."/>
            <person name="Ohnishi K."/>
            <person name="Oshima S."/>
        </authorList>
    </citation>
    <scope>NUCLEOTIDE SEQUENCE [LARGE SCALE GENOMIC DNA]</scope>
    <source>
        <strain evidence="3">U-1</strain>
    </source>
</reference>
<comment type="caution">
    <text evidence="2">The sequence shown here is derived from an EMBL/GenBank/DDBJ whole genome shotgun (WGS) entry which is preliminary data.</text>
</comment>
<evidence type="ECO:0000313" key="3">
    <source>
        <dbReference type="Proteomes" id="UP000037179"/>
    </source>
</evidence>
<dbReference type="Proteomes" id="UP000037179">
    <property type="component" value="Unassembled WGS sequence"/>
</dbReference>
<protein>
    <submittedName>
        <fullName evidence="2">Uncharacterized protein</fullName>
    </submittedName>
</protein>
<dbReference type="Gene3D" id="3.20.20.80">
    <property type="entry name" value="Glycosidases"/>
    <property type="match status" value="1"/>
</dbReference>
<dbReference type="SUPFAM" id="SSF51445">
    <property type="entry name" value="(Trans)glycosidases"/>
    <property type="match status" value="1"/>
</dbReference>
<evidence type="ECO:0000313" key="2">
    <source>
        <dbReference type="EMBL" id="GAP29850.1"/>
    </source>
</evidence>
<proteinExistence type="predicted"/>
<name>A0ABC9YWN2_9NOCA</name>
<sequence>MNYLYTSLGDFDTDAAPLLKRPDIDGVQVVVAWAALEKAKGSYDFSAVEQVLGQVRALGKKLFVQVQDRFFEPPARLPSYVLTDPEYAGGTAAQTDDNGPTSGPTGAVAMQWNPAVQQRFQQLLKALAHRFDGRIAGINLPETAIDIDIDAEKHRDVDLEGFARCRFADGGAVEHRAVVLEEIGVQVGELVQVPPLRDLGAQVAEGDVLPGEDVHVVGEAAAFEGVPSLAGEGAGRDPHARGGGAETEAGQIRPEGIPLVALGFRHREHHQHPAVLLGCPGVLEDSDITLGEGLEGRLGQRVAGRLAVVCAQQHTAPLEPGDRRADGLRFRAEIGHQGDHRRGGQPVALGASAQAENGDDQVGQASVPATGRRWSFCRHIRTICEVGAAKPNPAGGGVRRGESCLPAGRLRRDDGRG</sequence>
<gene>
    <name evidence="2" type="ORF">NSK11_contig00065-0032</name>
</gene>
<evidence type="ECO:0000256" key="1">
    <source>
        <dbReference type="SAM" id="MobiDB-lite"/>
    </source>
</evidence>
<keyword evidence="3" id="KW-1185">Reference proteome</keyword>
<dbReference type="AlphaFoldDB" id="A0ABC9YWN2"/>
<feature type="region of interest" description="Disordered" evidence="1">
    <location>
        <begin position="228"/>
        <end position="251"/>
    </location>
</feature>
<feature type="region of interest" description="Disordered" evidence="1">
    <location>
        <begin position="390"/>
        <end position="417"/>
    </location>
</feature>